<organism evidence="5 6">
    <name type="scientific">Cladobotryum mycophilum</name>
    <dbReference type="NCBI Taxonomy" id="491253"/>
    <lineage>
        <taxon>Eukaryota</taxon>
        <taxon>Fungi</taxon>
        <taxon>Dikarya</taxon>
        <taxon>Ascomycota</taxon>
        <taxon>Pezizomycotina</taxon>
        <taxon>Sordariomycetes</taxon>
        <taxon>Hypocreomycetidae</taxon>
        <taxon>Hypocreales</taxon>
        <taxon>Hypocreaceae</taxon>
        <taxon>Cladobotryum</taxon>
    </lineage>
</organism>
<dbReference type="PROSITE" id="PS50172">
    <property type="entry name" value="BRCT"/>
    <property type="match status" value="4"/>
</dbReference>
<keyword evidence="2" id="KW-0677">Repeat</keyword>
<feature type="domain" description="BRCT" evidence="4">
    <location>
        <begin position="326"/>
        <end position="426"/>
    </location>
</feature>
<gene>
    <name evidence="5" type="ORF">PT974_04902</name>
</gene>
<reference evidence="5 6" key="1">
    <citation type="submission" date="2024-01" db="EMBL/GenBank/DDBJ databases">
        <title>Complete genome of Cladobotryum mycophilum ATHUM6906.</title>
        <authorList>
            <person name="Christinaki A.C."/>
            <person name="Myridakis A.I."/>
            <person name="Kouvelis V.N."/>
        </authorList>
    </citation>
    <scope>NUCLEOTIDE SEQUENCE [LARGE SCALE GENOMIC DNA]</scope>
    <source>
        <strain evidence="5 6">ATHUM6906</strain>
    </source>
</reference>
<name>A0ABR0SQP2_9HYPO</name>
<feature type="region of interest" description="Disordered" evidence="3">
    <location>
        <begin position="245"/>
        <end position="265"/>
    </location>
</feature>
<proteinExistence type="inferred from homology"/>
<feature type="compositionally biased region" description="Polar residues" evidence="3">
    <location>
        <begin position="542"/>
        <end position="565"/>
    </location>
</feature>
<dbReference type="Gene3D" id="3.40.50.10190">
    <property type="entry name" value="BRCT domain"/>
    <property type="match status" value="4"/>
</dbReference>
<dbReference type="Pfam" id="PF12738">
    <property type="entry name" value="PTCB-BRCT"/>
    <property type="match status" value="2"/>
</dbReference>
<dbReference type="SUPFAM" id="SSF54556">
    <property type="entry name" value="Chitinase insertion domain"/>
    <property type="match status" value="1"/>
</dbReference>
<accession>A0ABR0SQP2</accession>
<feature type="region of interest" description="Disordered" evidence="3">
    <location>
        <begin position="638"/>
        <end position="735"/>
    </location>
</feature>
<evidence type="ECO:0000313" key="5">
    <source>
        <dbReference type="EMBL" id="KAK5994428.1"/>
    </source>
</evidence>
<feature type="region of interest" description="Disordered" evidence="3">
    <location>
        <begin position="755"/>
        <end position="813"/>
    </location>
</feature>
<feature type="domain" description="BRCT" evidence="4">
    <location>
        <begin position="15"/>
        <end position="119"/>
    </location>
</feature>
<dbReference type="SUPFAM" id="SSF51445">
    <property type="entry name" value="(Trans)glycosidases"/>
    <property type="match status" value="1"/>
</dbReference>
<dbReference type="EMBL" id="JAVFKD010000010">
    <property type="protein sequence ID" value="KAK5994428.1"/>
    <property type="molecule type" value="Genomic_DNA"/>
</dbReference>
<dbReference type="InterPro" id="IPR001357">
    <property type="entry name" value="BRCT_dom"/>
</dbReference>
<dbReference type="CDD" id="cd17731">
    <property type="entry name" value="BRCT_TopBP1_rpt2_like"/>
    <property type="match status" value="1"/>
</dbReference>
<feature type="domain" description="BRCT" evidence="4">
    <location>
        <begin position="438"/>
        <end position="524"/>
    </location>
</feature>
<sequence>MASSRSPEAERLEIDPSEPFKGVIICCTSIPPEQRVHMPLLLLSSYPPPTDIAQKVVELGGIHKYDLTPDVTHLIVGDYDTPKYRHVARERPDIKAMDAGWVDAVNEVWKNDDPIDYLVLEKHYQLRPLETCGAEPASQEDSSAAARGSLLICLTGFGDQREDIAEKIKNAGGRHTGDLTRRCTHLIVSKPEGKKFTAAKSWGVHTVTLDWLYQSIERGMALEEGKFDPMLPPEEQGVGAWIRKDPRKGTLGKRSRSAVNPGAAEDGTRKLRKTASMKLSFQRSNIWGDILGTSGSKDYSFVQENQPDVPIKEEVPTQPGYSLVQEDQGVFANCIFVILGFPRTRAAILEQTVTTMGGSIARSLADPTITSNSGDGQVFRFLAVPQTSQPDTHPQVPHDNVHVITEFYIENCLHNKRFFSPDEQVLGRPFPSFPIPGFSNLIICSAAFTGIELNQVSRGVSQLGAKYEEAFRKTTSVLVCKSLESVRKEKLKLALSWGVPVVPGDWLWECISTGFLAPIDDFIYPELKRRYATKRALDKSTSKVTPQNSDNKPATKNSGSGSSKPPVSAGVDTTAFDHDSPEKSKKKSTGNLLKVDSVTSADFMTAPTRPVESFFTRPTDLAPLAELSSAALNKSPRIAAKPHATGPNRAISNPFADSDSEDEAPAPDSAPSISLPETKEPSKEPSPQPQEQGADEPKEDLERDKEKEKEQEKETEISHQVAKEEKTKQAKAAEVRQGLTSALSGLIQPVVGVEAQEADRPRRRRHKILGRAVSNVSNASSAASNDSNRPTLEGLRDEDEEPAQPPGTQLEYGDPEAQEYKAALMMLWPSGNVDDMWVWALDREYDAGNATSSDDGQRDGKYRGVLRVRLQQLVNDFFQLRRLHEEEFDVPGLLKYADWANLMSYDLHGVWDEHNSIGSIIQSHTNLTEIKLAVDLLWRSNVPPGEIVFGVGFYGRSFQLKGPSYSSPGCQFGGPANAGVCTKSAGTLAYFETMDITDKEKPNIVHDEKGAANYIVFGDNKD</sequence>
<dbReference type="PANTHER" id="PTHR13561">
    <property type="entry name" value="DNA REPLICATION REGULATOR DPB11-RELATED"/>
    <property type="match status" value="1"/>
</dbReference>
<dbReference type="Pfam" id="PF00533">
    <property type="entry name" value="BRCT"/>
    <property type="match status" value="2"/>
</dbReference>
<protein>
    <submittedName>
        <fullName evidence="5">S-M checkpoint control rad4-like protein</fullName>
    </submittedName>
</protein>
<dbReference type="SMART" id="SM00292">
    <property type="entry name" value="BRCT"/>
    <property type="match status" value="4"/>
</dbReference>
<feature type="compositionally biased region" description="Low complexity" evidence="3">
    <location>
        <begin position="772"/>
        <end position="788"/>
    </location>
</feature>
<dbReference type="InterPro" id="IPR017853">
    <property type="entry name" value="GH"/>
</dbReference>
<dbReference type="Gene3D" id="3.10.50.10">
    <property type="match status" value="1"/>
</dbReference>
<dbReference type="Gene3D" id="3.20.20.80">
    <property type="entry name" value="Glycosidases"/>
    <property type="match status" value="1"/>
</dbReference>
<dbReference type="InterPro" id="IPR001223">
    <property type="entry name" value="Glyco_hydro18_cat"/>
</dbReference>
<dbReference type="PANTHER" id="PTHR13561:SF20">
    <property type="entry name" value="DNA TOPOISOMERASE 2-BINDING PROTEIN 1"/>
    <property type="match status" value="1"/>
</dbReference>
<evidence type="ECO:0000256" key="3">
    <source>
        <dbReference type="SAM" id="MobiDB-lite"/>
    </source>
</evidence>
<dbReference type="Pfam" id="PF00704">
    <property type="entry name" value="Glyco_hydro_18"/>
    <property type="match status" value="1"/>
</dbReference>
<keyword evidence="6" id="KW-1185">Reference proteome</keyword>
<dbReference type="InterPro" id="IPR036420">
    <property type="entry name" value="BRCT_dom_sf"/>
</dbReference>
<evidence type="ECO:0000256" key="2">
    <source>
        <dbReference type="ARBA" id="ARBA00022737"/>
    </source>
</evidence>
<evidence type="ECO:0000256" key="1">
    <source>
        <dbReference type="ARBA" id="ARBA00008682"/>
    </source>
</evidence>
<dbReference type="SUPFAM" id="SSF52113">
    <property type="entry name" value="BRCT domain"/>
    <property type="match status" value="4"/>
</dbReference>
<evidence type="ECO:0000259" key="4">
    <source>
        <dbReference type="PROSITE" id="PS50172"/>
    </source>
</evidence>
<comment type="similarity">
    <text evidence="1">Belongs to the glycosyl hydrolase 18 family. Chitinase class V subfamily.</text>
</comment>
<dbReference type="CDD" id="cd18433">
    <property type="entry name" value="BRCT_Rad4_rpt3"/>
    <property type="match status" value="1"/>
</dbReference>
<feature type="region of interest" description="Disordered" evidence="3">
    <location>
        <begin position="535"/>
        <end position="591"/>
    </location>
</feature>
<dbReference type="InterPro" id="IPR029070">
    <property type="entry name" value="Chitinase_insertion_sf"/>
</dbReference>
<dbReference type="Proteomes" id="UP001338125">
    <property type="component" value="Unassembled WGS sequence"/>
</dbReference>
<feature type="domain" description="BRCT" evidence="4">
    <location>
        <begin position="142"/>
        <end position="229"/>
    </location>
</feature>
<evidence type="ECO:0000313" key="6">
    <source>
        <dbReference type="Proteomes" id="UP001338125"/>
    </source>
</evidence>
<dbReference type="InterPro" id="IPR059215">
    <property type="entry name" value="BRCT2_TopBP1-like"/>
</dbReference>
<comment type="caution">
    <text evidence="5">The sequence shown here is derived from an EMBL/GenBank/DDBJ whole genome shotgun (WGS) entry which is preliminary data.</text>
</comment>
<feature type="compositionally biased region" description="Basic and acidic residues" evidence="3">
    <location>
        <begin position="700"/>
        <end position="734"/>
    </location>
</feature>